<dbReference type="EMBL" id="CADDTS010000032">
    <property type="protein sequence ID" value="CAB1216200.1"/>
    <property type="molecule type" value="Genomic_DNA"/>
</dbReference>
<evidence type="ECO:0000256" key="1">
    <source>
        <dbReference type="SAM" id="SignalP"/>
    </source>
</evidence>
<evidence type="ECO:0000313" key="3">
    <source>
        <dbReference type="Proteomes" id="UP000489961"/>
    </source>
</evidence>
<feature type="chain" id="PRO_5032630881" evidence="1">
    <location>
        <begin position="20"/>
        <end position="222"/>
    </location>
</feature>
<comment type="caution">
    <text evidence="2">The sequence shown here is derived from an EMBL/GenBank/DDBJ whole genome shotgun (WGS) entry which is preliminary data.</text>
</comment>
<dbReference type="RefSeq" id="WP_174559787.1">
    <property type="nucleotide sequence ID" value="NZ_CADDTS010000032.1"/>
</dbReference>
<reference evidence="2 3" key="1">
    <citation type="submission" date="2020-02" db="EMBL/GenBank/DDBJ databases">
        <authorList>
            <person name="Chaudhuri R."/>
        </authorList>
    </citation>
    <scope>NUCLEOTIDE SEQUENCE [LARGE SCALE GENOMIC DNA]</scope>
    <source>
        <strain evidence="2">SFB21</strain>
    </source>
</reference>
<name>A0A811GDB8_9GAMM</name>
<organism evidence="2 3">
    <name type="scientific">Acinetobacter bouvetii</name>
    <dbReference type="NCBI Taxonomy" id="202951"/>
    <lineage>
        <taxon>Bacteria</taxon>
        <taxon>Pseudomonadati</taxon>
        <taxon>Pseudomonadota</taxon>
        <taxon>Gammaproteobacteria</taxon>
        <taxon>Moraxellales</taxon>
        <taxon>Moraxellaceae</taxon>
        <taxon>Acinetobacter</taxon>
    </lineage>
</organism>
<proteinExistence type="predicted"/>
<evidence type="ECO:0000313" key="2">
    <source>
        <dbReference type="EMBL" id="CAB1216200.1"/>
    </source>
</evidence>
<sequence>MLRKLMTSVLLLSSGFTQAGLSNLNNDDMQSVVGQGGADLNWTLSLNHKYANDMSLNAISTVDSSGVTTAANYGYACTNNVLCRLAIAPNNHADSSGNKKWLVFKQIQGTLQIDKFSLDGSTILNKDSLPQTAMKLSFYDDKPLKIRNLGFSSLAVETDKTGEAGYLDATTYAKFNSTQDVPAFDKGAETGFMGLNMHGNLHMSGNLKIFSYNCAGTATSRC</sequence>
<accession>A0A811GDB8</accession>
<gene>
    <name evidence="2" type="ORF">SFB21_1913</name>
</gene>
<dbReference type="AlphaFoldDB" id="A0A811GDB8"/>
<keyword evidence="1" id="KW-0732">Signal</keyword>
<feature type="signal peptide" evidence="1">
    <location>
        <begin position="1"/>
        <end position="19"/>
    </location>
</feature>
<dbReference type="Proteomes" id="UP000489961">
    <property type="component" value="Unassembled WGS sequence"/>
</dbReference>
<protein>
    <submittedName>
        <fullName evidence="2">Uncharacterized protein</fullName>
    </submittedName>
</protein>